<dbReference type="AlphaFoldDB" id="A0AA36AI01"/>
<protein>
    <submittedName>
        <fullName evidence="1">Uncharacterized protein</fullName>
    </submittedName>
</protein>
<sequence length="87" mass="9573">MNATGKIEKIKIDPPLKDIPIPPKNICHKELISVILPIEYVGKTTTPTGNMSHLTLTPIPTPTPTPTPGLNVRITCETHQSFDKKLH</sequence>
<gene>
    <name evidence="1" type="ORF">OCTVUL_1B023185</name>
</gene>
<accession>A0AA36AI01</accession>
<keyword evidence="2" id="KW-1185">Reference proteome</keyword>
<dbReference type="Proteomes" id="UP001162480">
    <property type="component" value="Chromosome 1"/>
</dbReference>
<organism evidence="1 2">
    <name type="scientific">Octopus vulgaris</name>
    <name type="common">Common octopus</name>
    <dbReference type="NCBI Taxonomy" id="6645"/>
    <lineage>
        <taxon>Eukaryota</taxon>
        <taxon>Metazoa</taxon>
        <taxon>Spiralia</taxon>
        <taxon>Lophotrochozoa</taxon>
        <taxon>Mollusca</taxon>
        <taxon>Cephalopoda</taxon>
        <taxon>Coleoidea</taxon>
        <taxon>Octopodiformes</taxon>
        <taxon>Octopoda</taxon>
        <taxon>Incirrata</taxon>
        <taxon>Octopodidae</taxon>
        <taxon>Octopus</taxon>
    </lineage>
</organism>
<reference evidence="1" key="1">
    <citation type="submission" date="2023-08" db="EMBL/GenBank/DDBJ databases">
        <authorList>
            <person name="Alioto T."/>
            <person name="Alioto T."/>
            <person name="Gomez Garrido J."/>
        </authorList>
    </citation>
    <scope>NUCLEOTIDE SEQUENCE</scope>
</reference>
<proteinExistence type="predicted"/>
<evidence type="ECO:0000313" key="1">
    <source>
        <dbReference type="EMBL" id="CAI9716520.1"/>
    </source>
</evidence>
<dbReference type="EMBL" id="OX597814">
    <property type="protein sequence ID" value="CAI9716520.1"/>
    <property type="molecule type" value="Genomic_DNA"/>
</dbReference>
<name>A0AA36AI01_OCTVU</name>
<evidence type="ECO:0000313" key="2">
    <source>
        <dbReference type="Proteomes" id="UP001162480"/>
    </source>
</evidence>